<dbReference type="CDD" id="cd00609">
    <property type="entry name" value="AAT_like"/>
    <property type="match status" value="2"/>
</dbReference>
<evidence type="ECO:0000313" key="8">
    <source>
        <dbReference type="Proteomes" id="UP000095280"/>
    </source>
</evidence>
<dbReference type="GO" id="GO:0016212">
    <property type="term" value="F:kynurenine-oxoglutarate transaminase activity"/>
    <property type="evidence" value="ECO:0007669"/>
    <property type="project" value="TreeGrafter"/>
</dbReference>
<comment type="similarity">
    <text evidence="2">Belongs to the class-I pyridoxal-phosphate-dependent aminotransferase family.</text>
</comment>
<accession>A0A1I8HI46</accession>
<comment type="cofactor">
    <cofactor evidence="1">
        <name>pyridoxal 5'-phosphate</name>
        <dbReference type="ChEBI" id="CHEBI:597326"/>
    </cofactor>
</comment>
<dbReference type="Gene3D" id="3.40.640.10">
    <property type="entry name" value="Type I PLP-dependent aspartate aminotransferase-like (Major domain)"/>
    <property type="match status" value="2"/>
</dbReference>
<evidence type="ECO:0000256" key="3">
    <source>
        <dbReference type="ARBA" id="ARBA00022576"/>
    </source>
</evidence>
<dbReference type="UniPathway" id="UPA00334">
    <property type="reaction ID" value="UER00726"/>
</dbReference>
<dbReference type="AlphaFoldDB" id="A0A1I8HI46"/>
<protein>
    <submittedName>
        <fullName evidence="9">Kynurenine--glyoxylate transaminase</fullName>
    </submittedName>
</protein>
<dbReference type="GO" id="GO:0030170">
    <property type="term" value="F:pyridoxal phosphate binding"/>
    <property type="evidence" value="ECO:0007669"/>
    <property type="project" value="InterPro"/>
</dbReference>
<dbReference type="InterPro" id="IPR015421">
    <property type="entry name" value="PyrdxlP-dep_Trfase_major"/>
</dbReference>
<dbReference type="PROSITE" id="PS00105">
    <property type="entry name" value="AA_TRANSFER_CLASS_1"/>
    <property type="match status" value="1"/>
</dbReference>
<dbReference type="FunFam" id="3.40.640.10:FF:000024">
    <property type="entry name" value="Kynurenine--oxoglutarate transaminase 3"/>
    <property type="match status" value="2"/>
</dbReference>
<dbReference type="InterPro" id="IPR015422">
    <property type="entry name" value="PyrdxlP-dep_Trfase_small"/>
</dbReference>
<dbReference type="PANTHER" id="PTHR43807">
    <property type="entry name" value="FI04487P"/>
    <property type="match status" value="1"/>
</dbReference>
<dbReference type="GO" id="GO:0097053">
    <property type="term" value="P:L-kynurenine catabolic process"/>
    <property type="evidence" value="ECO:0007669"/>
    <property type="project" value="UniProtKB-UniPathway"/>
</dbReference>
<evidence type="ECO:0000256" key="2">
    <source>
        <dbReference type="ARBA" id="ARBA00007441"/>
    </source>
</evidence>
<evidence type="ECO:0000313" key="9">
    <source>
        <dbReference type="WBParaSite" id="maker-uti_cns_0006195-snap-gene-0.3-mRNA-1"/>
    </source>
</evidence>
<dbReference type="Pfam" id="PF00155">
    <property type="entry name" value="Aminotran_1_2"/>
    <property type="match status" value="2"/>
</dbReference>
<comment type="pathway">
    <text evidence="6">Amino-acid degradation; L-kynurenine degradation; kynurenate from L-kynurenine: step 1/2.</text>
</comment>
<dbReference type="PROSITE" id="PS51257">
    <property type="entry name" value="PROKAR_LIPOPROTEIN"/>
    <property type="match status" value="1"/>
</dbReference>
<dbReference type="SUPFAM" id="SSF53383">
    <property type="entry name" value="PLP-dependent transferases"/>
    <property type="match status" value="2"/>
</dbReference>
<feature type="domain" description="Aminotransferase class I/classII large" evidence="7">
    <location>
        <begin position="31"/>
        <end position="415"/>
    </location>
</feature>
<evidence type="ECO:0000256" key="5">
    <source>
        <dbReference type="ARBA" id="ARBA00022898"/>
    </source>
</evidence>
<organism evidence="8 9">
    <name type="scientific">Macrostomum lignano</name>
    <dbReference type="NCBI Taxonomy" id="282301"/>
    <lineage>
        <taxon>Eukaryota</taxon>
        <taxon>Metazoa</taxon>
        <taxon>Spiralia</taxon>
        <taxon>Lophotrochozoa</taxon>
        <taxon>Platyhelminthes</taxon>
        <taxon>Rhabditophora</taxon>
        <taxon>Macrostomorpha</taxon>
        <taxon>Macrostomida</taxon>
        <taxon>Macrostomidae</taxon>
        <taxon>Macrostomum</taxon>
    </lineage>
</organism>
<dbReference type="InterPro" id="IPR004839">
    <property type="entry name" value="Aminotransferase_I/II_large"/>
</dbReference>
<dbReference type="InterPro" id="IPR004838">
    <property type="entry name" value="NHTrfase_class1_PyrdxlP-BS"/>
</dbReference>
<sequence>MSLKVKIASRYSHVTLNLWASCKALADKYAKVNLGLGAPDYNPPVELSKALTSVLEDAISDCKISAATHQYAPLVGHPELISALADVYTTEMSHKIRPEDGCLSVGIGAQGCIFNVINALVNPGDEVVIIDPHYDCYPSMVQAVGAKPVFVPLLPPKSSTDGATSVNANDWQWDRYQLDSVFSQRTKLLVLNSPQNPLGKVYNRDELLVLAELCQKYDVVCLSDEVYEWMVLTDSGERLRMATMPGMWDRTITVGSAGKCFNITGWRVGWCVGPAALISHVVTVQSEVVFSVASPLQAAIGRVFRSELNNIKGKDDSCLAKLRSHVKANRDLAVAELSRMGLSCVIPSGGWFMLVPVAPRLLPLLRDTSASKGPASDVSIVELITKKFRLATIPASMFYSEEFRCTVGHGYLRLCLNKRRETLGFPDYAPPKSATDALASVANSSNPMLHQYTRGYGHPRLVNALAKLYTTELQNPIDPMKNILISNGAYMCLYSAIHSLVDEGDEVVIIEPFFDCYEPMVRSAGGQPVFVPLRPSADDRSTTQNQRHRSAQDWRWDAEQLRAAFTPRTKMLIMNTPNNPIGKVFDSDELKLLAELCCKHDVLCLSDEVYEWLVYPGHRHRRIATLPGMWERTITVGSAGKTFSATGWKLGWSIGPEELIKHLQVVHRNCCYTCPTPSQEAVGIALEAELERRGTPECYFNALPTELLSKRDRLAELVESAGLPVYLPAGGYFMIVDISSLPEPPPATGSPDDPLGELRDARLVRWLTRERQLATIPCSCFYGQADRHLGENFIRLCFIKEDETIEQFGRGLLNWLKPGSC</sequence>
<evidence type="ECO:0000256" key="6">
    <source>
        <dbReference type="ARBA" id="ARBA00024016"/>
    </source>
</evidence>
<dbReference type="PANTHER" id="PTHR43807:SF20">
    <property type="entry name" value="FI04487P"/>
    <property type="match status" value="1"/>
</dbReference>
<keyword evidence="5" id="KW-0663">Pyridoxal phosphate</keyword>
<evidence type="ECO:0000259" key="7">
    <source>
        <dbReference type="Pfam" id="PF00155"/>
    </source>
</evidence>
<dbReference type="GO" id="GO:0005739">
    <property type="term" value="C:mitochondrion"/>
    <property type="evidence" value="ECO:0007669"/>
    <property type="project" value="TreeGrafter"/>
</dbReference>
<evidence type="ECO:0000256" key="1">
    <source>
        <dbReference type="ARBA" id="ARBA00001933"/>
    </source>
</evidence>
<reference evidence="9" key="1">
    <citation type="submission" date="2016-11" db="UniProtKB">
        <authorList>
            <consortium name="WormBaseParasite"/>
        </authorList>
    </citation>
    <scope>IDENTIFICATION</scope>
</reference>
<keyword evidence="4" id="KW-0808">Transferase</keyword>
<dbReference type="Gene3D" id="3.90.1150.10">
    <property type="entry name" value="Aspartate Aminotransferase, domain 1"/>
    <property type="match status" value="2"/>
</dbReference>
<proteinExistence type="inferred from homology"/>
<dbReference type="Proteomes" id="UP000095280">
    <property type="component" value="Unplaced"/>
</dbReference>
<dbReference type="InterPro" id="IPR051326">
    <property type="entry name" value="Kynurenine-oxoglutarate_AT"/>
</dbReference>
<keyword evidence="3" id="KW-0032">Aminotransferase</keyword>
<name>A0A1I8HI46_9PLAT</name>
<dbReference type="InterPro" id="IPR015424">
    <property type="entry name" value="PyrdxlP-dep_Trfase"/>
</dbReference>
<evidence type="ECO:0000256" key="4">
    <source>
        <dbReference type="ARBA" id="ARBA00022679"/>
    </source>
</evidence>
<dbReference type="WBParaSite" id="maker-uti_cns_0006195-snap-gene-0.3-mRNA-1">
    <property type="protein sequence ID" value="maker-uti_cns_0006195-snap-gene-0.3-mRNA-1"/>
    <property type="gene ID" value="maker-uti_cns_0006195-snap-gene-0.3"/>
</dbReference>
<keyword evidence="8" id="KW-1185">Reference proteome</keyword>
<feature type="domain" description="Aminotransferase class I/classII large" evidence="7">
    <location>
        <begin position="424"/>
        <end position="807"/>
    </location>
</feature>